<dbReference type="GO" id="GO:0051536">
    <property type="term" value="F:iron-sulfur cluster binding"/>
    <property type="evidence" value="ECO:0007669"/>
    <property type="project" value="UniProtKB-KW"/>
</dbReference>
<organism evidence="5 6">
    <name type="scientific">Ruegeria marisrubri</name>
    <dbReference type="NCBI Taxonomy" id="1685379"/>
    <lineage>
        <taxon>Bacteria</taxon>
        <taxon>Pseudomonadati</taxon>
        <taxon>Pseudomonadota</taxon>
        <taxon>Alphaproteobacteria</taxon>
        <taxon>Rhodobacterales</taxon>
        <taxon>Roseobacteraceae</taxon>
        <taxon>Ruegeria</taxon>
    </lineage>
</organism>
<dbReference type="Gene3D" id="1.10.1060.10">
    <property type="entry name" value="Alpha-helical ferredoxin"/>
    <property type="match status" value="1"/>
</dbReference>
<dbReference type="STRING" id="1685379.AVO45_05545"/>
<dbReference type="GO" id="GO:0046872">
    <property type="term" value="F:metal ion binding"/>
    <property type="evidence" value="ECO:0007669"/>
    <property type="project" value="UniProtKB-KW"/>
</dbReference>
<dbReference type="PROSITE" id="PS51379">
    <property type="entry name" value="4FE4S_FER_2"/>
    <property type="match status" value="2"/>
</dbReference>
<dbReference type="Pfam" id="PF14691">
    <property type="entry name" value="Fer4_20"/>
    <property type="match status" value="1"/>
</dbReference>
<evidence type="ECO:0000256" key="3">
    <source>
        <dbReference type="ARBA" id="ARBA00023014"/>
    </source>
</evidence>
<feature type="domain" description="4Fe-4S ferredoxin-type" evidence="4">
    <location>
        <begin position="621"/>
        <end position="650"/>
    </location>
</feature>
<keyword evidence="3" id="KW-0411">Iron-sulfur</keyword>
<evidence type="ECO:0000259" key="4">
    <source>
        <dbReference type="PROSITE" id="PS51379"/>
    </source>
</evidence>
<dbReference type="SUPFAM" id="SSF54862">
    <property type="entry name" value="4Fe-4S ferredoxins"/>
    <property type="match status" value="1"/>
</dbReference>
<dbReference type="Pfam" id="PF12838">
    <property type="entry name" value="Fer4_7"/>
    <property type="match status" value="1"/>
</dbReference>
<gene>
    <name evidence="5" type="ORF">AVO45_05545</name>
</gene>
<evidence type="ECO:0000256" key="1">
    <source>
        <dbReference type="ARBA" id="ARBA00022723"/>
    </source>
</evidence>
<dbReference type="Gene3D" id="3.50.50.60">
    <property type="entry name" value="FAD/NAD(P)-binding domain"/>
    <property type="match status" value="2"/>
</dbReference>
<dbReference type="EMBL" id="LQBQ01000012">
    <property type="protein sequence ID" value="KUJ80512.1"/>
    <property type="molecule type" value="Genomic_DNA"/>
</dbReference>
<proteinExistence type="predicted"/>
<dbReference type="InterPro" id="IPR023753">
    <property type="entry name" value="FAD/NAD-binding_dom"/>
</dbReference>
<accession>A0A0X3TY14</accession>
<dbReference type="Proteomes" id="UP000053791">
    <property type="component" value="Unassembled WGS sequence"/>
</dbReference>
<protein>
    <submittedName>
        <fullName evidence="5">Glutamate synthase</fullName>
    </submittedName>
</protein>
<dbReference type="AlphaFoldDB" id="A0A0X3TY14"/>
<comment type="caution">
    <text evidence="5">The sequence shown here is derived from an EMBL/GenBank/DDBJ whole genome shotgun (WGS) entry which is preliminary data.</text>
</comment>
<dbReference type="InterPro" id="IPR028261">
    <property type="entry name" value="DPD_II"/>
</dbReference>
<keyword evidence="6" id="KW-1185">Reference proteome</keyword>
<sequence length="651" mass="71829">MAMNEMSNQKAHTFRRFKEGETAADWDLEEKIFQADHSYKCPTYVHKTPPCQGSCPSGHEIRGWLAIARGMDKPPVEDMPWQEYAFQRMAAANPFPATMGRVCPAPCEAGCNRNEVDDYVGINAVEQYVGDWANENGVKLPEAGADTGKKVAIVGGGPAGLSAAYFLRLDGHAVTIFEAHEELGGMMRYGIPGYRTPRSMLDTEIGRIIDLGVEVRTGTRVGTDVTVEELEANYDAIYWAMGAQNGRPLPIPGWEGTDNCINGIEFLDAFNQGYVLGTAQKVVVVGGGDTSVDVASVARRLGHITQVRQPEHPDGTLIDFTGHDVASSLTREGMKATLTSLFPVEQMTAAEREREDAMREGIEIKGGVMPLEVIKGEDGKAIALRMCECDMDGMTPVPREGTEFEIECDIIIAAIGQMGNFDGLEELDGGRGFIDAGATYQVKGRDKHFAGGDIIRPHLLTTAIGHGRVGADVISDYLDDGDIHRRPKVDVHHFNLLRELHQRGKDPAEYDHQQKRGTSSADWAIHNYEDRSASQIIPHDELFKGHFEFVPREQRKEVHIEGDEVLGNFEERIIGLTEEQARTEGERCMSCGMCFECDNCVIYCPQDAVHRVKKADRTVGRYVYTDYNACVGCHICMDVCPTGYIKMGLGE</sequence>
<dbReference type="SUPFAM" id="SSF51971">
    <property type="entry name" value="Nucleotide-binding domain"/>
    <property type="match status" value="1"/>
</dbReference>
<keyword evidence="2" id="KW-0408">Iron</keyword>
<dbReference type="Pfam" id="PF07992">
    <property type="entry name" value="Pyr_redox_2"/>
    <property type="match status" value="1"/>
</dbReference>
<dbReference type="InterPro" id="IPR017896">
    <property type="entry name" value="4Fe4S_Fe-S-bd"/>
</dbReference>
<dbReference type="NCBIfam" id="NF009410">
    <property type="entry name" value="PRK12771.1"/>
    <property type="match status" value="1"/>
</dbReference>
<dbReference type="PROSITE" id="PS00198">
    <property type="entry name" value="4FE4S_FER_1"/>
    <property type="match status" value="1"/>
</dbReference>
<name>A0A0X3TY14_9RHOB</name>
<dbReference type="GO" id="GO:0016491">
    <property type="term" value="F:oxidoreductase activity"/>
    <property type="evidence" value="ECO:0007669"/>
    <property type="project" value="InterPro"/>
</dbReference>
<feature type="domain" description="4Fe-4S ferredoxin-type" evidence="4">
    <location>
        <begin position="585"/>
        <end position="614"/>
    </location>
</feature>
<dbReference type="InterPro" id="IPR036188">
    <property type="entry name" value="FAD/NAD-bd_sf"/>
</dbReference>
<dbReference type="PANTHER" id="PTHR43100">
    <property type="entry name" value="GLUTAMATE SYNTHASE [NADPH] SMALL CHAIN"/>
    <property type="match status" value="1"/>
</dbReference>
<dbReference type="InterPro" id="IPR017900">
    <property type="entry name" value="4Fe4S_Fe_S_CS"/>
</dbReference>
<dbReference type="InterPro" id="IPR009051">
    <property type="entry name" value="Helical_ferredxn"/>
</dbReference>
<keyword evidence="1" id="KW-0479">Metal-binding</keyword>
<dbReference type="PRINTS" id="PR00419">
    <property type="entry name" value="ADXRDTASE"/>
</dbReference>
<evidence type="ECO:0000313" key="5">
    <source>
        <dbReference type="EMBL" id="KUJ80512.1"/>
    </source>
</evidence>
<reference evidence="5 6" key="1">
    <citation type="submission" date="2015-12" db="EMBL/GenBank/DDBJ databases">
        <authorList>
            <person name="Shamseldin A."/>
            <person name="Moawad H."/>
            <person name="Abd El-Rahim W.M."/>
            <person name="Sadowsky M.J."/>
        </authorList>
    </citation>
    <scope>NUCLEOTIDE SEQUENCE [LARGE SCALE GENOMIC DNA]</scope>
    <source>
        <strain evidence="5 6">ZGT118</strain>
    </source>
</reference>
<dbReference type="PANTHER" id="PTHR43100:SF3">
    <property type="entry name" value="FAD_NAD(P)-BINDING DOMAIN-CONTAINING PROTEIN"/>
    <property type="match status" value="1"/>
</dbReference>
<dbReference type="Gene3D" id="3.30.70.20">
    <property type="match status" value="1"/>
</dbReference>
<evidence type="ECO:0000256" key="2">
    <source>
        <dbReference type="ARBA" id="ARBA00023004"/>
    </source>
</evidence>
<dbReference type="InterPro" id="IPR051394">
    <property type="entry name" value="Glutamate_Synthase"/>
</dbReference>
<evidence type="ECO:0000313" key="6">
    <source>
        <dbReference type="Proteomes" id="UP000053791"/>
    </source>
</evidence>